<proteinExistence type="predicted"/>
<comment type="caution">
    <text evidence="4">The sequence shown here is derived from an EMBL/GenBank/DDBJ whole genome shotgun (WGS) entry which is preliminary data.</text>
</comment>
<protein>
    <recommendedName>
        <fullName evidence="6">MFS maltose permease</fullName>
    </recommendedName>
</protein>
<organism evidence="4 5">
    <name type="scientific">Chaetomium fimeti</name>
    <dbReference type="NCBI Taxonomy" id="1854472"/>
    <lineage>
        <taxon>Eukaryota</taxon>
        <taxon>Fungi</taxon>
        <taxon>Dikarya</taxon>
        <taxon>Ascomycota</taxon>
        <taxon>Pezizomycotina</taxon>
        <taxon>Sordariomycetes</taxon>
        <taxon>Sordariomycetidae</taxon>
        <taxon>Sordariales</taxon>
        <taxon>Chaetomiaceae</taxon>
        <taxon>Chaetomium</taxon>
    </lineage>
</organism>
<feature type="compositionally biased region" description="Basic and acidic residues" evidence="1">
    <location>
        <begin position="152"/>
        <end position="162"/>
    </location>
</feature>
<reference evidence="4" key="2">
    <citation type="submission" date="2023-06" db="EMBL/GenBank/DDBJ databases">
        <authorList>
            <consortium name="Lawrence Berkeley National Laboratory"/>
            <person name="Haridas S."/>
            <person name="Hensen N."/>
            <person name="Bonometti L."/>
            <person name="Westerberg I."/>
            <person name="Brannstrom I.O."/>
            <person name="Guillou S."/>
            <person name="Cros-Aarteil S."/>
            <person name="Calhoun S."/>
            <person name="Kuo A."/>
            <person name="Mondo S."/>
            <person name="Pangilinan J."/>
            <person name="Riley R."/>
            <person name="Labutti K."/>
            <person name="Andreopoulos B."/>
            <person name="Lipzen A."/>
            <person name="Chen C."/>
            <person name="Yanf M."/>
            <person name="Daum C."/>
            <person name="Ng V."/>
            <person name="Clum A."/>
            <person name="Steindorff A."/>
            <person name="Ohm R."/>
            <person name="Martin F."/>
            <person name="Silar P."/>
            <person name="Natvig D."/>
            <person name="Lalanne C."/>
            <person name="Gautier V."/>
            <person name="Ament-Velasquez S.L."/>
            <person name="Kruys A."/>
            <person name="Hutchinson M.I."/>
            <person name="Powell A.J."/>
            <person name="Barry K."/>
            <person name="Miller A.N."/>
            <person name="Grigoriev I.V."/>
            <person name="Debuchy R."/>
            <person name="Gladieux P."/>
            <person name="Thoren M.H."/>
            <person name="Johannesson H."/>
        </authorList>
    </citation>
    <scope>NUCLEOTIDE SEQUENCE</scope>
    <source>
        <strain evidence="4">CBS 168.71</strain>
    </source>
</reference>
<feature type="region of interest" description="Disordered" evidence="1">
    <location>
        <begin position="374"/>
        <end position="424"/>
    </location>
</feature>
<gene>
    <name evidence="4" type="ORF">B0H64DRAFT_385574</name>
</gene>
<dbReference type="EMBL" id="JAUEPN010000002">
    <property type="protein sequence ID" value="KAK3298586.1"/>
    <property type="molecule type" value="Genomic_DNA"/>
</dbReference>
<reference evidence="4" key="1">
    <citation type="journal article" date="2023" name="Mol. Phylogenet. Evol.">
        <title>Genome-scale phylogeny and comparative genomics of the fungal order Sordariales.</title>
        <authorList>
            <person name="Hensen N."/>
            <person name="Bonometti L."/>
            <person name="Westerberg I."/>
            <person name="Brannstrom I.O."/>
            <person name="Guillou S."/>
            <person name="Cros-Aarteil S."/>
            <person name="Calhoun S."/>
            <person name="Haridas S."/>
            <person name="Kuo A."/>
            <person name="Mondo S."/>
            <person name="Pangilinan J."/>
            <person name="Riley R."/>
            <person name="LaButti K."/>
            <person name="Andreopoulos B."/>
            <person name="Lipzen A."/>
            <person name="Chen C."/>
            <person name="Yan M."/>
            <person name="Daum C."/>
            <person name="Ng V."/>
            <person name="Clum A."/>
            <person name="Steindorff A."/>
            <person name="Ohm R.A."/>
            <person name="Martin F."/>
            <person name="Silar P."/>
            <person name="Natvig D.O."/>
            <person name="Lalanne C."/>
            <person name="Gautier V."/>
            <person name="Ament-Velasquez S.L."/>
            <person name="Kruys A."/>
            <person name="Hutchinson M.I."/>
            <person name="Powell A.J."/>
            <person name="Barry K."/>
            <person name="Miller A.N."/>
            <person name="Grigoriev I.V."/>
            <person name="Debuchy R."/>
            <person name="Gladieux P."/>
            <person name="Hiltunen Thoren M."/>
            <person name="Johannesson H."/>
        </authorList>
    </citation>
    <scope>NUCLEOTIDE SEQUENCE</scope>
    <source>
        <strain evidence="4">CBS 168.71</strain>
    </source>
</reference>
<dbReference type="AlphaFoldDB" id="A0AAE0HLD9"/>
<feature type="region of interest" description="Disordered" evidence="1">
    <location>
        <begin position="152"/>
        <end position="171"/>
    </location>
</feature>
<keyword evidence="5" id="KW-1185">Reference proteome</keyword>
<keyword evidence="2" id="KW-0812">Transmembrane</keyword>
<dbReference type="Proteomes" id="UP001278766">
    <property type="component" value="Unassembled WGS sequence"/>
</dbReference>
<dbReference type="RefSeq" id="XP_062662100.1">
    <property type="nucleotide sequence ID" value="XM_062803088.1"/>
</dbReference>
<keyword evidence="3" id="KW-0732">Signal</keyword>
<feature type="compositionally biased region" description="Polar residues" evidence="1">
    <location>
        <begin position="374"/>
        <end position="397"/>
    </location>
</feature>
<dbReference type="GeneID" id="87840036"/>
<evidence type="ECO:0000256" key="3">
    <source>
        <dbReference type="SAM" id="SignalP"/>
    </source>
</evidence>
<keyword evidence="2" id="KW-0472">Membrane</keyword>
<evidence type="ECO:0000256" key="1">
    <source>
        <dbReference type="SAM" id="MobiDB-lite"/>
    </source>
</evidence>
<feature type="compositionally biased region" description="Pro residues" evidence="1">
    <location>
        <begin position="407"/>
        <end position="419"/>
    </location>
</feature>
<evidence type="ECO:0000313" key="5">
    <source>
        <dbReference type="Proteomes" id="UP001278766"/>
    </source>
</evidence>
<feature type="signal peptide" evidence="3">
    <location>
        <begin position="1"/>
        <end position="21"/>
    </location>
</feature>
<name>A0AAE0HLD9_9PEZI</name>
<keyword evidence="2" id="KW-1133">Transmembrane helix</keyword>
<evidence type="ECO:0000313" key="4">
    <source>
        <dbReference type="EMBL" id="KAK3298586.1"/>
    </source>
</evidence>
<sequence length="583" mass="64570">MIRRLLLLRLAGSGRLLRTFAHSTAPRAAARNEFRGRPQLPFLSVTSTRGGRVRYLTTERKAQLKYEIKTGIKYTGYIWIAGFALLGSWFAIVQERLERRYPTPHEWSYRTRMDFRGGNCARFEPSPGKITDWLQVAWWFETTVKRLQDPTIDGKDVKDAPHDLPPGTKDVTEKSEEWRRGYYEAMMGYAKAAEYVEGWVLDKSRNIVFPAGTMIGPSNPYPKPLPAGFKGAPREEDCELRFESPDDIYLQILHTPGFTTRQKIEAGLAYGSWLDYKGVSGPASIIFEDAVQLAATERHDLPAEPLNTKTWTLNDAAGPPSENLLNSLTAYATFRARQGALNSALPILVSILKARRSLPASTSIPTRTSLSAALNHNKPTQPQPTQNGSSKPQQKPTIYSKLTHLLAPPPYPPPPPDGTAPPTRDALDLCQEAALSLHIGEIMYTTSPTGREEGLGWTREAVDVAEEQLHQLPQTVDPDSPARAACKECLATGLGNWAAMVARLAKEEEKRKAASADGGRKIAGSGGGGWFGGLWGEGVVAKVEDVDRWAAEEKVIEERQRRVRELLEDLKPPPRGILSFLQA</sequence>
<feature type="chain" id="PRO_5042006263" description="MFS maltose permease" evidence="3">
    <location>
        <begin position="22"/>
        <end position="583"/>
    </location>
</feature>
<evidence type="ECO:0008006" key="6">
    <source>
        <dbReference type="Google" id="ProtNLM"/>
    </source>
</evidence>
<accession>A0AAE0HLD9</accession>
<feature type="transmembrane region" description="Helical" evidence="2">
    <location>
        <begin position="74"/>
        <end position="93"/>
    </location>
</feature>
<evidence type="ECO:0000256" key="2">
    <source>
        <dbReference type="SAM" id="Phobius"/>
    </source>
</evidence>